<gene>
    <name evidence="1" type="ORF">S01H1_71902</name>
</gene>
<dbReference type="Pfam" id="PF17236">
    <property type="entry name" value="SU10_MCP"/>
    <property type="match status" value="1"/>
</dbReference>
<proteinExistence type="predicted"/>
<reference evidence="1" key="1">
    <citation type="journal article" date="2014" name="Front. Microbiol.">
        <title>High frequency of phylogenetically diverse reductive dehalogenase-homologous genes in deep subseafloor sedimentary metagenomes.</title>
        <authorList>
            <person name="Kawai M."/>
            <person name="Futagami T."/>
            <person name="Toyoda A."/>
            <person name="Takaki Y."/>
            <person name="Nishi S."/>
            <person name="Hori S."/>
            <person name="Arai W."/>
            <person name="Tsubouchi T."/>
            <person name="Morono Y."/>
            <person name="Uchiyama I."/>
            <person name="Ito T."/>
            <person name="Fujiyama A."/>
            <person name="Inagaki F."/>
            <person name="Takami H."/>
        </authorList>
    </citation>
    <scope>NUCLEOTIDE SEQUENCE</scope>
    <source>
        <strain evidence="1">Expedition CK06-06</strain>
    </source>
</reference>
<evidence type="ECO:0008006" key="2">
    <source>
        <dbReference type="Google" id="ProtNLM"/>
    </source>
</evidence>
<protein>
    <recommendedName>
        <fullName evidence="2">Major capsid protein</fullName>
    </recommendedName>
</protein>
<dbReference type="AlphaFoldDB" id="X0X5W1"/>
<evidence type="ECO:0000313" key="1">
    <source>
        <dbReference type="EMBL" id="GAG30787.1"/>
    </source>
</evidence>
<feature type="non-terminal residue" evidence="1">
    <location>
        <position position="1"/>
    </location>
</feature>
<name>X0X5W1_9ZZZZ</name>
<dbReference type="InterPro" id="IPR035198">
    <property type="entry name" value="SU10_MCP"/>
</dbReference>
<comment type="caution">
    <text evidence="1">The sequence shown here is derived from an EMBL/GenBank/DDBJ whole genome shotgun (WGS) entry which is preliminary data.</text>
</comment>
<dbReference type="EMBL" id="BARS01047908">
    <property type="protein sequence ID" value="GAG30787.1"/>
    <property type="molecule type" value="Genomic_DNA"/>
</dbReference>
<sequence length="182" mass="18969">ANPAANTGTGVPGDGTMRQTRGIITAATTHTDATIVGAAALKTAIDALLIGMFEDETTVAPLIQPVIFVNGTVKVLLSQAYSNSGGLADRSRTVGGVNVETLVTDFGTFGVVLDRYIPATEFLLADMSVVKPCFMAIPGKGHFFTEPLAKTGAYDRAQLYGEIGLEYGPEQYHGTLTAITAA</sequence>
<organism evidence="1">
    <name type="scientific">marine sediment metagenome</name>
    <dbReference type="NCBI Taxonomy" id="412755"/>
    <lineage>
        <taxon>unclassified sequences</taxon>
        <taxon>metagenomes</taxon>
        <taxon>ecological metagenomes</taxon>
    </lineage>
</organism>
<accession>X0X5W1</accession>